<feature type="domain" description="Methyl-accepting transducer" evidence="3">
    <location>
        <begin position="117"/>
        <end position="279"/>
    </location>
</feature>
<reference evidence="4" key="1">
    <citation type="submission" date="2021-03" db="EMBL/GenBank/DDBJ databases">
        <title>Alkalibacter marinus sp. nov., isolated from tidal flat sediment.</title>
        <authorList>
            <person name="Namirimu T."/>
            <person name="Yang J.-A."/>
            <person name="Yang S.-H."/>
            <person name="Kim Y.-J."/>
            <person name="Kwon K.K."/>
        </authorList>
    </citation>
    <scope>NUCLEOTIDE SEQUENCE</scope>
    <source>
        <strain evidence="4">ES005</strain>
    </source>
</reference>
<name>A0A974XEE9_9FIRM</name>
<dbReference type="AlphaFoldDB" id="A0A974XEE9"/>
<dbReference type="PROSITE" id="PS50111">
    <property type="entry name" value="CHEMOTAXIS_TRANSDUC_2"/>
    <property type="match status" value="1"/>
</dbReference>
<accession>A0A974XEE9</accession>
<protein>
    <recommendedName>
        <fullName evidence="3">Methyl-accepting transducer domain-containing protein</fullName>
    </recommendedName>
</protein>
<dbReference type="KEGG" id="alka:J0B03_10600"/>
<dbReference type="Proteomes" id="UP000663499">
    <property type="component" value="Chromosome"/>
</dbReference>
<dbReference type="PANTHER" id="PTHR32089:SF112">
    <property type="entry name" value="LYSOZYME-LIKE PROTEIN-RELATED"/>
    <property type="match status" value="1"/>
</dbReference>
<dbReference type="InterPro" id="IPR004089">
    <property type="entry name" value="MCPsignal_dom"/>
</dbReference>
<dbReference type="EMBL" id="CP071444">
    <property type="protein sequence ID" value="QSX08231.1"/>
    <property type="molecule type" value="Genomic_DNA"/>
</dbReference>
<dbReference type="GO" id="GO:0007165">
    <property type="term" value="P:signal transduction"/>
    <property type="evidence" value="ECO:0007669"/>
    <property type="project" value="UniProtKB-KW"/>
</dbReference>
<dbReference type="Pfam" id="PF00015">
    <property type="entry name" value="MCPsignal"/>
    <property type="match status" value="1"/>
</dbReference>
<dbReference type="RefSeq" id="WP_207299573.1">
    <property type="nucleotide sequence ID" value="NZ_CP071444.1"/>
</dbReference>
<dbReference type="GO" id="GO:0016020">
    <property type="term" value="C:membrane"/>
    <property type="evidence" value="ECO:0007669"/>
    <property type="project" value="InterPro"/>
</dbReference>
<sequence>MSNRVFENDVLEAFHKIIEFISELVNEPITTFIAEGDEYKATFDVPELPFGTKPGDKLQDFEKDLLKSGKVFKSDLTAENIPTVDFPFKSIVIPIKDDTGNVVGGVFTAQSMRKKHELTELSQTVRSSLEQITSALSDLNIKVQEVVDTNLEVQKVVEESKVNTENTNEILSFIEDISSQTNLLGLNAAIEAARAGEYGRGFDVVAKEIRKLSSKSSDSVKEVAEVLKNIKSSILTIHKKIDQNTEVYETQAASLEEITASIQELQSTVENLHGFAEKL</sequence>
<gene>
    <name evidence="4" type="ORF">J0B03_10600</name>
</gene>
<organism evidence="4 5">
    <name type="scientific">Alkalibacter rhizosphaerae</name>
    <dbReference type="NCBI Taxonomy" id="2815577"/>
    <lineage>
        <taxon>Bacteria</taxon>
        <taxon>Bacillati</taxon>
        <taxon>Bacillota</taxon>
        <taxon>Clostridia</taxon>
        <taxon>Eubacteriales</taxon>
        <taxon>Eubacteriaceae</taxon>
        <taxon>Alkalibacter</taxon>
    </lineage>
</organism>
<dbReference type="PANTHER" id="PTHR32089">
    <property type="entry name" value="METHYL-ACCEPTING CHEMOTAXIS PROTEIN MCPB"/>
    <property type="match status" value="1"/>
</dbReference>
<evidence type="ECO:0000259" key="3">
    <source>
        <dbReference type="PROSITE" id="PS50111"/>
    </source>
</evidence>
<evidence type="ECO:0000313" key="4">
    <source>
        <dbReference type="EMBL" id="QSX08231.1"/>
    </source>
</evidence>
<evidence type="ECO:0000256" key="1">
    <source>
        <dbReference type="ARBA" id="ARBA00023224"/>
    </source>
</evidence>
<dbReference type="Gene3D" id="1.10.287.950">
    <property type="entry name" value="Methyl-accepting chemotaxis protein"/>
    <property type="match status" value="1"/>
</dbReference>
<keyword evidence="1 2" id="KW-0807">Transducer</keyword>
<evidence type="ECO:0000313" key="5">
    <source>
        <dbReference type="Proteomes" id="UP000663499"/>
    </source>
</evidence>
<keyword evidence="5" id="KW-1185">Reference proteome</keyword>
<dbReference type="SMART" id="SM00283">
    <property type="entry name" value="MA"/>
    <property type="match status" value="1"/>
</dbReference>
<proteinExistence type="predicted"/>
<dbReference type="SUPFAM" id="SSF58104">
    <property type="entry name" value="Methyl-accepting chemotaxis protein (MCP) signaling domain"/>
    <property type="match status" value="1"/>
</dbReference>
<evidence type="ECO:0000256" key="2">
    <source>
        <dbReference type="PROSITE-ProRule" id="PRU00284"/>
    </source>
</evidence>